<organism evidence="2 3">
    <name type="scientific">Streptococcus equinus</name>
    <name type="common">Streptococcus bovis</name>
    <dbReference type="NCBI Taxonomy" id="1335"/>
    <lineage>
        <taxon>Bacteria</taxon>
        <taxon>Bacillati</taxon>
        <taxon>Bacillota</taxon>
        <taxon>Bacilli</taxon>
        <taxon>Lactobacillales</taxon>
        <taxon>Streptococcaceae</taxon>
        <taxon>Streptococcus</taxon>
    </lineage>
</organism>
<dbReference type="EMBL" id="FNMW01000001">
    <property type="protein sequence ID" value="SDW73293.1"/>
    <property type="molecule type" value="Genomic_DNA"/>
</dbReference>
<proteinExistence type="predicted"/>
<accession>A0AAE8L3X2</accession>
<dbReference type="AlphaFoldDB" id="A0AAE8L3X2"/>
<reference evidence="2 3" key="1">
    <citation type="submission" date="2016-10" db="EMBL/GenBank/DDBJ databases">
        <authorList>
            <person name="Varghese N."/>
            <person name="Submissions S."/>
        </authorList>
    </citation>
    <scope>NUCLEOTIDE SEQUENCE [LARGE SCALE GENOMIC DNA]</scope>
    <source>
        <strain evidence="2 3">Sb17</strain>
    </source>
</reference>
<comment type="caution">
    <text evidence="2">The sequence shown here is derived from an EMBL/GenBank/DDBJ whole genome shotgun (WGS) entry which is preliminary data.</text>
</comment>
<keyword evidence="1" id="KW-0812">Transmembrane</keyword>
<dbReference type="Proteomes" id="UP000182107">
    <property type="component" value="Unassembled WGS sequence"/>
</dbReference>
<protein>
    <submittedName>
        <fullName evidence="2">Uncharacterized protein</fullName>
    </submittedName>
</protein>
<keyword evidence="1" id="KW-1133">Transmembrane helix</keyword>
<name>A0AAE8L3X2_STREI</name>
<keyword evidence="1" id="KW-0472">Membrane</keyword>
<evidence type="ECO:0000313" key="3">
    <source>
        <dbReference type="Proteomes" id="UP000182107"/>
    </source>
</evidence>
<feature type="transmembrane region" description="Helical" evidence="1">
    <location>
        <begin position="12"/>
        <end position="28"/>
    </location>
</feature>
<sequence>MFTLKKTAKELVKYTFIAPIFVVSLLLFA</sequence>
<gene>
    <name evidence="2" type="ORF">SAMN05216415_1325</name>
</gene>
<evidence type="ECO:0000313" key="2">
    <source>
        <dbReference type="EMBL" id="SDW73293.1"/>
    </source>
</evidence>
<evidence type="ECO:0000256" key="1">
    <source>
        <dbReference type="SAM" id="Phobius"/>
    </source>
</evidence>